<dbReference type="EMBL" id="JASCZI010030590">
    <property type="protein sequence ID" value="MED6123772.1"/>
    <property type="molecule type" value="Genomic_DNA"/>
</dbReference>
<protein>
    <recommendedName>
        <fullName evidence="8">RRM domain-containing protein</fullName>
    </recommendedName>
</protein>
<evidence type="ECO:0000256" key="7">
    <source>
        <dbReference type="SAM" id="MobiDB-lite"/>
    </source>
</evidence>
<dbReference type="PANTHER" id="PTHR48028">
    <property type="entry name" value="GLYCINE-RICH RNA-BINDING PROTEIN RZ1A"/>
    <property type="match status" value="1"/>
</dbReference>
<accession>A0ABU6RI76</accession>
<evidence type="ECO:0000256" key="5">
    <source>
        <dbReference type="ARBA" id="ARBA00023242"/>
    </source>
</evidence>
<reference evidence="9 10" key="1">
    <citation type="journal article" date="2023" name="Plants (Basel)">
        <title>Bridging the Gap: Combining Genomics and Transcriptomics Approaches to Understand Stylosanthes scabra, an Orphan Legume from the Brazilian Caatinga.</title>
        <authorList>
            <person name="Ferreira-Neto J.R.C."/>
            <person name="da Silva M.D."/>
            <person name="Binneck E."/>
            <person name="de Melo N.F."/>
            <person name="da Silva R.H."/>
            <person name="de Melo A.L.T.M."/>
            <person name="Pandolfi V."/>
            <person name="Bustamante F.O."/>
            <person name="Brasileiro-Vidal A.C."/>
            <person name="Benko-Iseppon A.M."/>
        </authorList>
    </citation>
    <scope>NUCLEOTIDE SEQUENCE [LARGE SCALE GENOMIC DNA]</scope>
    <source>
        <tissue evidence="9">Leaves</tissue>
    </source>
</reference>
<dbReference type="InterPro" id="IPR051106">
    <property type="entry name" value="RNA-bind/splicing_reg"/>
</dbReference>
<evidence type="ECO:0000313" key="10">
    <source>
        <dbReference type="Proteomes" id="UP001341840"/>
    </source>
</evidence>
<comment type="subcellular location">
    <subcellularLocation>
        <location evidence="1">Nucleus</location>
    </subcellularLocation>
</comment>
<sequence>MHNYRRDEMSGGARVSGTGKGVDGDEANTNRERADGRLQTMERSSHSIFVDNLPHDVARATLYKIFGWAGSMVDVYVSRKKRKGSSTQFAFVRFNAKGGVIWAVQKLNGVCIRTKRMVVTASDYARYQPWRRDERAEGSRRDAIGGISDNGKHMQWKQMPGRNGDRIIQRTQGDAEDGGTTSGNDRKVIEVEPVLAMQDMLKRSIVVEFVEPIRYRKMMEKVKEDWKGPGGIEGRHGGS</sequence>
<evidence type="ECO:0000259" key="8">
    <source>
        <dbReference type="PROSITE" id="PS50102"/>
    </source>
</evidence>
<feature type="domain" description="RRM" evidence="8">
    <location>
        <begin position="46"/>
        <end position="124"/>
    </location>
</feature>
<keyword evidence="5" id="KW-0539">Nucleus</keyword>
<dbReference type="InterPro" id="IPR000504">
    <property type="entry name" value="RRM_dom"/>
</dbReference>
<keyword evidence="3 6" id="KW-0694">RNA-binding</keyword>
<dbReference type="Pfam" id="PF00076">
    <property type="entry name" value="RRM_1"/>
    <property type="match status" value="1"/>
</dbReference>
<comment type="caution">
    <text evidence="9">The sequence shown here is derived from an EMBL/GenBank/DDBJ whole genome shotgun (WGS) entry which is preliminary data.</text>
</comment>
<dbReference type="Proteomes" id="UP001341840">
    <property type="component" value="Unassembled WGS sequence"/>
</dbReference>
<keyword evidence="10" id="KW-1185">Reference proteome</keyword>
<evidence type="ECO:0000313" key="9">
    <source>
        <dbReference type="EMBL" id="MED6123772.1"/>
    </source>
</evidence>
<dbReference type="PROSITE" id="PS50102">
    <property type="entry name" value="RRM"/>
    <property type="match status" value="1"/>
</dbReference>
<dbReference type="CDD" id="cd00590">
    <property type="entry name" value="RRM_SF"/>
    <property type="match status" value="1"/>
</dbReference>
<keyword evidence="2" id="KW-0507">mRNA processing</keyword>
<evidence type="ECO:0000256" key="2">
    <source>
        <dbReference type="ARBA" id="ARBA00022664"/>
    </source>
</evidence>
<keyword evidence="4" id="KW-0508">mRNA splicing</keyword>
<organism evidence="9 10">
    <name type="scientific">Stylosanthes scabra</name>
    <dbReference type="NCBI Taxonomy" id="79078"/>
    <lineage>
        <taxon>Eukaryota</taxon>
        <taxon>Viridiplantae</taxon>
        <taxon>Streptophyta</taxon>
        <taxon>Embryophyta</taxon>
        <taxon>Tracheophyta</taxon>
        <taxon>Spermatophyta</taxon>
        <taxon>Magnoliopsida</taxon>
        <taxon>eudicotyledons</taxon>
        <taxon>Gunneridae</taxon>
        <taxon>Pentapetalae</taxon>
        <taxon>rosids</taxon>
        <taxon>fabids</taxon>
        <taxon>Fabales</taxon>
        <taxon>Fabaceae</taxon>
        <taxon>Papilionoideae</taxon>
        <taxon>50 kb inversion clade</taxon>
        <taxon>dalbergioids sensu lato</taxon>
        <taxon>Dalbergieae</taxon>
        <taxon>Pterocarpus clade</taxon>
        <taxon>Stylosanthes</taxon>
    </lineage>
</organism>
<dbReference type="SMART" id="SM00360">
    <property type="entry name" value="RRM"/>
    <property type="match status" value="1"/>
</dbReference>
<name>A0ABU6RI76_9FABA</name>
<dbReference type="InterPro" id="IPR035979">
    <property type="entry name" value="RBD_domain_sf"/>
</dbReference>
<feature type="region of interest" description="Disordered" evidence="7">
    <location>
        <begin position="138"/>
        <end position="162"/>
    </location>
</feature>
<proteinExistence type="predicted"/>
<dbReference type="Gene3D" id="3.30.70.330">
    <property type="match status" value="1"/>
</dbReference>
<evidence type="ECO:0000256" key="3">
    <source>
        <dbReference type="ARBA" id="ARBA00022884"/>
    </source>
</evidence>
<evidence type="ECO:0000256" key="6">
    <source>
        <dbReference type="PROSITE-ProRule" id="PRU00176"/>
    </source>
</evidence>
<evidence type="ECO:0000256" key="1">
    <source>
        <dbReference type="ARBA" id="ARBA00004123"/>
    </source>
</evidence>
<feature type="region of interest" description="Disordered" evidence="7">
    <location>
        <begin position="1"/>
        <end position="40"/>
    </location>
</feature>
<dbReference type="PANTHER" id="PTHR48028:SF4">
    <property type="entry name" value="SC35-LIKE SPLICING FACTOR"/>
    <property type="match status" value="1"/>
</dbReference>
<evidence type="ECO:0000256" key="4">
    <source>
        <dbReference type="ARBA" id="ARBA00023187"/>
    </source>
</evidence>
<gene>
    <name evidence="9" type="ORF">PIB30_052541</name>
</gene>
<dbReference type="InterPro" id="IPR012677">
    <property type="entry name" value="Nucleotide-bd_a/b_plait_sf"/>
</dbReference>
<dbReference type="SUPFAM" id="SSF54928">
    <property type="entry name" value="RNA-binding domain, RBD"/>
    <property type="match status" value="1"/>
</dbReference>